<accession>A0A0C9WJZ6</accession>
<gene>
    <name evidence="2" type="ORF">K443DRAFT_11279</name>
</gene>
<dbReference type="HOGENOM" id="CLU_033651_4_0_1"/>
<evidence type="ECO:0000313" key="3">
    <source>
        <dbReference type="Proteomes" id="UP000054477"/>
    </source>
</evidence>
<reference evidence="3" key="2">
    <citation type="submission" date="2015-01" db="EMBL/GenBank/DDBJ databases">
        <title>Evolutionary Origins and Diversification of the Mycorrhizal Mutualists.</title>
        <authorList>
            <consortium name="DOE Joint Genome Institute"/>
            <consortium name="Mycorrhizal Genomics Consortium"/>
            <person name="Kohler A."/>
            <person name="Kuo A."/>
            <person name="Nagy L.G."/>
            <person name="Floudas D."/>
            <person name="Copeland A."/>
            <person name="Barry K.W."/>
            <person name="Cichocki N."/>
            <person name="Veneault-Fourrey C."/>
            <person name="LaButti K."/>
            <person name="Lindquist E.A."/>
            <person name="Lipzen A."/>
            <person name="Lundell T."/>
            <person name="Morin E."/>
            <person name="Murat C."/>
            <person name="Riley R."/>
            <person name="Ohm R."/>
            <person name="Sun H."/>
            <person name="Tunlid A."/>
            <person name="Henrissat B."/>
            <person name="Grigoriev I.V."/>
            <person name="Hibbett D.S."/>
            <person name="Martin F."/>
        </authorList>
    </citation>
    <scope>NUCLEOTIDE SEQUENCE [LARGE SCALE GENOMIC DNA]</scope>
    <source>
        <strain evidence="3">LaAM-08-1</strain>
    </source>
</reference>
<dbReference type="AlphaFoldDB" id="A0A0C9WJZ6"/>
<name>A0A0C9WJZ6_9AGAR</name>
<feature type="compositionally biased region" description="Polar residues" evidence="1">
    <location>
        <begin position="431"/>
        <end position="444"/>
    </location>
</feature>
<organism evidence="2 3">
    <name type="scientific">Laccaria amethystina LaAM-08-1</name>
    <dbReference type="NCBI Taxonomy" id="1095629"/>
    <lineage>
        <taxon>Eukaryota</taxon>
        <taxon>Fungi</taxon>
        <taxon>Dikarya</taxon>
        <taxon>Basidiomycota</taxon>
        <taxon>Agaricomycotina</taxon>
        <taxon>Agaricomycetes</taxon>
        <taxon>Agaricomycetidae</taxon>
        <taxon>Agaricales</taxon>
        <taxon>Agaricineae</taxon>
        <taxon>Hydnangiaceae</taxon>
        <taxon>Laccaria</taxon>
    </lineage>
</organism>
<proteinExistence type="predicted"/>
<protein>
    <submittedName>
        <fullName evidence="2">Uncharacterized protein</fullName>
    </submittedName>
</protein>
<dbReference type="EMBL" id="KN838751">
    <property type="protein sequence ID" value="KIJ95559.1"/>
    <property type="molecule type" value="Genomic_DNA"/>
</dbReference>
<sequence length="444" mass="48174">MPADGTRPSYVGDGKPSRISFFKDGQGESEPIPKIKPGARYIYYRVYTKDGPLESKHPIYANDRFISRIASTLVRPPQTAASLTRYLCKIEGLEHRQGALYQSLSDNTALDGSTRLSFRGTPGPGTSAVDPVALIVDTHTPEKRSQASGAVELMERDYEQRYVYYRLYDDDGGAVSKTTFGENNATLGRVNTLSVPPPHTVSSLKNCIIKSEDLSGHNVQLFEDEGSESAMNDSDPLFSDTFPGFIEDRPIAITCELGMKDGSAGNEDPNEIQIRELRAALAQIKKGFEEANVTHARELAEVREGCEKAKETHVREINEALSTILPAQLKSLTCFFTLIASAIGAAQLACAAVIPVFSGVPTDFPTLFSRPLRNVPAPTDIPQDVNAFNIYAGPLECPHSFSRPSGFPPVESVDGPAPSDIPGDAFDKSLAPSQSDIPPTNMSF</sequence>
<feature type="region of interest" description="Disordered" evidence="1">
    <location>
        <begin position="406"/>
        <end position="444"/>
    </location>
</feature>
<feature type="region of interest" description="Disordered" evidence="1">
    <location>
        <begin position="1"/>
        <end position="29"/>
    </location>
</feature>
<evidence type="ECO:0000256" key="1">
    <source>
        <dbReference type="SAM" id="MobiDB-lite"/>
    </source>
</evidence>
<reference evidence="2 3" key="1">
    <citation type="submission" date="2014-04" db="EMBL/GenBank/DDBJ databases">
        <authorList>
            <consortium name="DOE Joint Genome Institute"/>
            <person name="Kuo A."/>
            <person name="Kohler A."/>
            <person name="Nagy L.G."/>
            <person name="Floudas D."/>
            <person name="Copeland A."/>
            <person name="Barry K.W."/>
            <person name="Cichocki N."/>
            <person name="Veneault-Fourrey C."/>
            <person name="LaButti K."/>
            <person name="Lindquist E.A."/>
            <person name="Lipzen A."/>
            <person name="Lundell T."/>
            <person name="Morin E."/>
            <person name="Murat C."/>
            <person name="Sun H."/>
            <person name="Tunlid A."/>
            <person name="Henrissat B."/>
            <person name="Grigoriev I.V."/>
            <person name="Hibbett D.S."/>
            <person name="Martin F."/>
            <person name="Nordberg H.P."/>
            <person name="Cantor M.N."/>
            <person name="Hua S.X."/>
        </authorList>
    </citation>
    <scope>NUCLEOTIDE SEQUENCE [LARGE SCALE GENOMIC DNA]</scope>
    <source>
        <strain evidence="2 3">LaAM-08-1</strain>
    </source>
</reference>
<keyword evidence="3" id="KW-1185">Reference proteome</keyword>
<evidence type="ECO:0000313" key="2">
    <source>
        <dbReference type="EMBL" id="KIJ95559.1"/>
    </source>
</evidence>
<dbReference type="Proteomes" id="UP000054477">
    <property type="component" value="Unassembled WGS sequence"/>
</dbReference>